<evidence type="ECO:0000313" key="3">
    <source>
        <dbReference type="Proteomes" id="UP000053558"/>
    </source>
</evidence>
<comment type="caution">
    <text evidence="2">The sequence shown here is derived from an EMBL/GenBank/DDBJ whole genome shotgun (WGS) entry which is preliminary data.</text>
</comment>
<evidence type="ECO:0000256" key="1">
    <source>
        <dbReference type="SAM" id="MobiDB-lite"/>
    </source>
</evidence>
<dbReference type="EMBL" id="JH711578">
    <property type="protein sequence ID" value="EIW81258.1"/>
    <property type="molecule type" value="Genomic_DNA"/>
</dbReference>
<organism evidence="2 3">
    <name type="scientific">Coniophora puteana (strain RWD-64-598)</name>
    <name type="common">Brown rot fungus</name>
    <dbReference type="NCBI Taxonomy" id="741705"/>
    <lineage>
        <taxon>Eukaryota</taxon>
        <taxon>Fungi</taxon>
        <taxon>Dikarya</taxon>
        <taxon>Basidiomycota</taxon>
        <taxon>Agaricomycotina</taxon>
        <taxon>Agaricomycetes</taxon>
        <taxon>Agaricomycetidae</taxon>
        <taxon>Boletales</taxon>
        <taxon>Coniophorineae</taxon>
        <taxon>Coniophoraceae</taxon>
        <taxon>Coniophora</taxon>
    </lineage>
</organism>
<feature type="region of interest" description="Disordered" evidence="1">
    <location>
        <begin position="1"/>
        <end position="36"/>
    </location>
</feature>
<name>A0A5M3MPZ7_CONPW</name>
<accession>A0A5M3MPZ7</accession>
<reference evidence="3" key="1">
    <citation type="journal article" date="2012" name="Science">
        <title>The Paleozoic origin of enzymatic lignin decomposition reconstructed from 31 fungal genomes.</title>
        <authorList>
            <person name="Floudas D."/>
            <person name="Binder M."/>
            <person name="Riley R."/>
            <person name="Barry K."/>
            <person name="Blanchette R.A."/>
            <person name="Henrissat B."/>
            <person name="Martinez A.T."/>
            <person name="Otillar R."/>
            <person name="Spatafora J.W."/>
            <person name="Yadav J.S."/>
            <person name="Aerts A."/>
            <person name="Benoit I."/>
            <person name="Boyd A."/>
            <person name="Carlson A."/>
            <person name="Copeland A."/>
            <person name="Coutinho P.M."/>
            <person name="de Vries R.P."/>
            <person name="Ferreira P."/>
            <person name="Findley K."/>
            <person name="Foster B."/>
            <person name="Gaskell J."/>
            <person name="Glotzer D."/>
            <person name="Gorecki P."/>
            <person name="Heitman J."/>
            <person name="Hesse C."/>
            <person name="Hori C."/>
            <person name="Igarashi K."/>
            <person name="Jurgens J.A."/>
            <person name="Kallen N."/>
            <person name="Kersten P."/>
            <person name="Kohler A."/>
            <person name="Kuees U."/>
            <person name="Kumar T.K.A."/>
            <person name="Kuo A."/>
            <person name="LaButti K."/>
            <person name="Larrondo L.F."/>
            <person name="Lindquist E."/>
            <person name="Ling A."/>
            <person name="Lombard V."/>
            <person name="Lucas S."/>
            <person name="Lundell T."/>
            <person name="Martin R."/>
            <person name="McLaughlin D.J."/>
            <person name="Morgenstern I."/>
            <person name="Morin E."/>
            <person name="Murat C."/>
            <person name="Nagy L.G."/>
            <person name="Nolan M."/>
            <person name="Ohm R.A."/>
            <person name="Patyshakuliyeva A."/>
            <person name="Rokas A."/>
            <person name="Ruiz-Duenas F.J."/>
            <person name="Sabat G."/>
            <person name="Salamov A."/>
            <person name="Samejima M."/>
            <person name="Schmutz J."/>
            <person name="Slot J.C."/>
            <person name="St John F."/>
            <person name="Stenlid J."/>
            <person name="Sun H."/>
            <person name="Sun S."/>
            <person name="Syed K."/>
            <person name="Tsang A."/>
            <person name="Wiebenga A."/>
            <person name="Young D."/>
            <person name="Pisabarro A."/>
            <person name="Eastwood D.C."/>
            <person name="Martin F."/>
            <person name="Cullen D."/>
            <person name="Grigoriev I.V."/>
            <person name="Hibbett D.S."/>
        </authorList>
    </citation>
    <scope>NUCLEOTIDE SEQUENCE [LARGE SCALE GENOMIC DNA]</scope>
    <source>
        <strain evidence="3">RWD-64-598 SS2</strain>
    </source>
</reference>
<feature type="compositionally biased region" description="Polar residues" evidence="1">
    <location>
        <begin position="1"/>
        <end position="10"/>
    </location>
</feature>
<dbReference type="GeneID" id="19209067"/>
<gene>
    <name evidence="2" type="ORF">CONPUDRAFT_73040</name>
</gene>
<keyword evidence="3" id="KW-1185">Reference proteome</keyword>
<proteinExistence type="predicted"/>
<dbReference type="KEGG" id="cput:CONPUDRAFT_73040"/>
<dbReference type="AlphaFoldDB" id="A0A5M3MPZ7"/>
<evidence type="ECO:0000313" key="2">
    <source>
        <dbReference type="EMBL" id="EIW81258.1"/>
    </source>
</evidence>
<dbReference type="RefSeq" id="XP_007768304.1">
    <property type="nucleotide sequence ID" value="XM_007770114.1"/>
</dbReference>
<dbReference type="Proteomes" id="UP000053558">
    <property type="component" value="Unassembled WGS sequence"/>
</dbReference>
<protein>
    <submittedName>
        <fullName evidence="2">Uncharacterized protein</fullName>
    </submittedName>
</protein>
<sequence>MSQMASTMAGTLSRVPPKEHSSNEGHVSGHAPNNELSSKAEIEEAPQKPLHEHGLRLLHLLVGDCCATNNNGRGFTTGSSNVKDRMQELKHAGLVVLATRAIVIRGAVPNGAVEEILPVLPLSQEFGRAGEELVDFFQCDPSSIKYGRPELVSQLGPLVMLLFLGTSGGADLQGVKHLDFEGFEQDGPVKGSALEFKNLTNNAPCLRRSWRPGPRSLADML</sequence>